<comment type="caution">
    <text evidence="10">The sequence shown here is derived from an EMBL/GenBank/DDBJ whole genome shotgun (WGS) entry which is preliminary data.</text>
</comment>
<gene>
    <name evidence="10" type="ORF">GPM918_LOCUS14359</name>
    <name evidence="11" type="ORF">SRO942_LOCUS14359</name>
</gene>
<dbReference type="InterPro" id="IPR017972">
    <property type="entry name" value="Cyt_P450_CS"/>
</dbReference>
<evidence type="ECO:0000256" key="1">
    <source>
        <dbReference type="ARBA" id="ARBA00010617"/>
    </source>
</evidence>
<protein>
    <recommendedName>
        <fullName evidence="13">Cytochrome P450</fullName>
    </recommendedName>
</protein>
<dbReference type="Pfam" id="PF00067">
    <property type="entry name" value="p450"/>
    <property type="match status" value="1"/>
</dbReference>
<keyword evidence="5 7" id="KW-0408">Iron</keyword>
<dbReference type="Gene3D" id="1.10.630.10">
    <property type="entry name" value="Cytochrome P450"/>
    <property type="match status" value="1"/>
</dbReference>
<evidence type="ECO:0000256" key="6">
    <source>
        <dbReference type="ARBA" id="ARBA00023033"/>
    </source>
</evidence>
<keyword evidence="6 8" id="KW-0503">Monooxygenase</keyword>
<dbReference type="GO" id="GO:0005506">
    <property type="term" value="F:iron ion binding"/>
    <property type="evidence" value="ECO:0007669"/>
    <property type="project" value="InterPro"/>
</dbReference>
<evidence type="ECO:0000313" key="10">
    <source>
        <dbReference type="EMBL" id="CAF1012857.1"/>
    </source>
</evidence>
<dbReference type="PANTHER" id="PTHR24291:SF50">
    <property type="entry name" value="BIFUNCTIONAL ALBAFLAVENONE MONOOXYGENASE_TERPENE SYNTHASE"/>
    <property type="match status" value="1"/>
</dbReference>
<dbReference type="GO" id="GO:0004497">
    <property type="term" value="F:monooxygenase activity"/>
    <property type="evidence" value="ECO:0007669"/>
    <property type="project" value="UniProtKB-KW"/>
</dbReference>
<keyword evidence="9" id="KW-0472">Membrane</keyword>
<dbReference type="GO" id="GO:0020037">
    <property type="term" value="F:heme binding"/>
    <property type="evidence" value="ECO:0007669"/>
    <property type="project" value="InterPro"/>
</dbReference>
<organism evidence="10 12">
    <name type="scientific">Didymodactylos carnosus</name>
    <dbReference type="NCBI Taxonomy" id="1234261"/>
    <lineage>
        <taxon>Eukaryota</taxon>
        <taxon>Metazoa</taxon>
        <taxon>Spiralia</taxon>
        <taxon>Gnathifera</taxon>
        <taxon>Rotifera</taxon>
        <taxon>Eurotatoria</taxon>
        <taxon>Bdelloidea</taxon>
        <taxon>Philodinida</taxon>
        <taxon>Philodinidae</taxon>
        <taxon>Didymodactylos</taxon>
    </lineage>
</organism>
<dbReference type="EMBL" id="CAJOBC010003448">
    <property type="protein sequence ID" value="CAF3784237.1"/>
    <property type="molecule type" value="Genomic_DNA"/>
</dbReference>
<dbReference type="Proteomes" id="UP000663829">
    <property type="component" value="Unassembled WGS sequence"/>
</dbReference>
<dbReference type="Proteomes" id="UP000681722">
    <property type="component" value="Unassembled WGS sequence"/>
</dbReference>
<evidence type="ECO:0000256" key="2">
    <source>
        <dbReference type="ARBA" id="ARBA00022617"/>
    </source>
</evidence>
<dbReference type="AlphaFoldDB" id="A0A814HP47"/>
<name>A0A814HP47_9BILA</name>
<proteinExistence type="inferred from homology"/>
<keyword evidence="4 8" id="KW-0560">Oxidoreductase</keyword>
<dbReference type="PANTHER" id="PTHR24291">
    <property type="entry name" value="CYTOCHROME P450 FAMILY 4"/>
    <property type="match status" value="1"/>
</dbReference>
<evidence type="ECO:0000256" key="4">
    <source>
        <dbReference type="ARBA" id="ARBA00023002"/>
    </source>
</evidence>
<dbReference type="PRINTS" id="PR00463">
    <property type="entry name" value="EP450I"/>
</dbReference>
<feature type="binding site" description="axial binding residue" evidence="7">
    <location>
        <position position="172"/>
    </location>
    <ligand>
        <name>heme</name>
        <dbReference type="ChEBI" id="CHEBI:30413"/>
    </ligand>
    <ligandPart>
        <name>Fe</name>
        <dbReference type="ChEBI" id="CHEBI:18248"/>
    </ligandPart>
</feature>
<dbReference type="PRINTS" id="PR00385">
    <property type="entry name" value="P450"/>
</dbReference>
<evidence type="ECO:0000256" key="3">
    <source>
        <dbReference type="ARBA" id="ARBA00022723"/>
    </source>
</evidence>
<evidence type="ECO:0008006" key="13">
    <source>
        <dbReference type="Google" id="ProtNLM"/>
    </source>
</evidence>
<dbReference type="InterPro" id="IPR002401">
    <property type="entry name" value="Cyt_P450_E_grp-I"/>
</dbReference>
<reference evidence="10" key="1">
    <citation type="submission" date="2021-02" db="EMBL/GenBank/DDBJ databases">
        <authorList>
            <person name="Nowell W R."/>
        </authorList>
    </citation>
    <scope>NUCLEOTIDE SEQUENCE</scope>
</reference>
<keyword evidence="9" id="KW-1133">Transmembrane helix</keyword>
<dbReference type="EMBL" id="CAJNOQ010003448">
    <property type="protein sequence ID" value="CAF1012857.1"/>
    <property type="molecule type" value="Genomic_DNA"/>
</dbReference>
<evidence type="ECO:0000256" key="7">
    <source>
        <dbReference type="PIRSR" id="PIRSR602401-1"/>
    </source>
</evidence>
<dbReference type="GO" id="GO:0016705">
    <property type="term" value="F:oxidoreductase activity, acting on paired donors, with incorporation or reduction of molecular oxygen"/>
    <property type="evidence" value="ECO:0007669"/>
    <property type="project" value="InterPro"/>
</dbReference>
<keyword evidence="9" id="KW-0812">Transmembrane</keyword>
<feature type="transmembrane region" description="Helical" evidence="9">
    <location>
        <begin position="24"/>
        <end position="45"/>
    </location>
</feature>
<dbReference type="InterPro" id="IPR036396">
    <property type="entry name" value="Cyt_P450_sf"/>
</dbReference>
<dbReference type="SUPFAM" id="SSF48264">
    <property type="entry name" value="Cytochrome P450"/>
    <property type="match status" value="1"/>
</dbReference>
<dbReference type="OrthoDB" id="1470350at2759"/>
<dbReference type="InterPro" id="IPR001128">
    <property type="entry name" value="Cyt_P450"/>
</dbReference>
<evidence type="ECO:0000313" key="11">
    <source>
        <dbReference type="EMBL" id="CAF3784237.1"/>
    </source>
</evidence>
<keyword evidence="12" id="KW-1185">Reference proteome</keyword>
<dbReference type="InterPro" id="IPR050196">
    <property type="entry name" value="Cytochrome_P450_Monoox"/>
</dbReference>
<accession>A0A814HP47</accession>
<sequence>MPVRCVTKIASAHGLSRKEMLDELLFMILSGFETAATFLSWFTYLMSKHPEVQKKIKQELKQHGISQDTMLTPDMLDQLVYVDCVIKEVFRFSPNVNATLRTLVADDYLGKGDKIYHLHRGEVVLISFYNLHFDRRYWIIDPERFYPDRFLSEDKNHHPYALIPFGGGHRACIGQDLAKLELKIIITRLMQFITFEDGGEDINSGGHKQGLTVTPKNLAVYVQFDS</sequence>
<dbReference type="PROSITE" id="PS00086">
    <property type="entry name" value="CYTOCHROME_P450"/>
    <property type="match status" value="1"/>
</dbReference>
<evidence type="ECO:0000313" key="12">
    <source>
        <dbReference type="Proteomes" id="UP000663829"/>
    </source>
</evidence>
<evidence type="ECO:0000256" key="8">
    <source>
        <dbReference type="RuleBase" id="RU000461"/>
    </source>
</evidence>
<comment type="cofactor">
    <cofactor evidence="7">
        <name>heme</name>
        <dbReference type="ChEBI" id="CHEBI:30413"/>
    </cofactor>
</comment>
<comment type="similarity">
    <text evidence="1 8">Belongs to the cytochrome P450 family.</text>
</comment>
<keyword evidence="3 7" id="KW-0479">Metal-binding</keyword>
<keyword evidence="2 7" id="KW-0349">Heme</keyword>
<evidence type="ECO:0000256" key="9">
    <source>
        <dbReference type="SAM" id="Phobius"/>
    </source>
</evidence>
<evidence type="ECO:0000256" key="5">
    <source>
        <dbReference type="ARBA" id="ARBA00023004"/>
    </source>
</evidence>